<keyword evidence="3 6" id="KW-1133">Transmembrane helix</keyword>
<dbReference type="InterPro" id="IPR020846">
    <property type="entry name" value="MFS_dom"/>
</dbReference>
<comment type="caution">
    <text evidence="8">The sequence shown here is derived from an EMBL/GenBank/DDBJ whole genome shotgun (WGS) entry which is preliminary data.</text>
</comment>
<evidence type="ECO:0000256" key="5">
    <source>
        <dbReference type="ARBA" id="ARBA00023251"/>
    </source>
</evidence>
<accession>A0ABU2MLK0</accession>
<dbReference type="Gene3D" id="1.20.1720.10">
    <property type="entry name" value="Multidrug resistance protein D"/>
    <property type="match status" value="1"/>
</dbReference>
<dbReference type="CDD" id="cd17321">
    <property type="entry name" value="MFS_MMR_MDR_like"/>
    <property type="match status" value="1"/>
</dbReference>
<dbReference type="Proteomes" id="UP001183246">
    <property type="component" value="Unassembled WGS sequence"/>
</dbReference>
<keyword evidence="2 6" id="KW-0812">Transmembrane</keyword>
<keyword evidence="9" id="KW-1185">Reference proteome</keyword>
<evidence type="ECO:0000313" key="8">
    <source>
        <dbReference type="EMBL" id="MDT0342360.1"/>
    </source>
</evidence>
<feature type="transmembrane region" description="Helical" evidence="6">
    <location>
        <begin position="300"/>
        <end position="321"/>
    </location>
</feature>
<feature type="domain" description="Major facilitator superfamily (MFS) profile" evidence="7">
    <location>
        <begin position="14"/>
        <end position="495"/>
    </location>
</feature>
<comment type="subcellular location">
    <subcellularLocation>
        <location evidence="1">Cell membrane</location>
        <topology evidence="1">Multi-pass membrane protein</topology>
    </subcellularLocation>
</comment>
<gene>
    <name evidence="8" type="ORF">RM590_06930</name>
</gene>
<feature type="transmembrane region" description="Helical" evidence="6">
    <location>
        <begin position="333"/>
        <end position="351"/>
    </location>
</feature>
<organism evidence="8 9">
    <name type="scientific">Streptomyces litchfieldiae</name>
    <dbReference type="NCBI Taxonomy" id="3075543"/>
    <lineage>
        <taxon>Bacteria</taxon>
        <taxon>Bacillati</taxon>
        <taxon>Actinomycetota</taxon>
        <taxon>Actinomycetes</taxon>
        <taxon>Kitasatosporales</taxon>
        <taxon>Streptomycetaceae</taxon>
        <taxon>Streptomyces</taxon>
    </lineage>
</organism>
<feature type="transmembrane region" description="Helical" evidence="6">
    <location>
        <begin position="12"/>
        <end position="32"/>
    </location>
</feature>
<keyword evidence="5" id="KW-0046">Antibiotic resistance</keyword>
<feature type="transmembrane region" description="Helical" evidence="6">
    <location>
        <begin position="404"/>
        <end position="421"/>
    </location>
</feature>
<dbReference type="InterPro" id="IPR011701">
    <property type="entry name" value="MFS"/>
</dbReference>
<protein>
    <submittedName>
        <fullName evidence="8">MFS transporter</fullName>
    </submittedName>
</protein>
<dbReference type="PANTHER" id="PTHR42718">
    <property type="entry name" value="MAJOR FACILITATOR SUPERFAMILY MULTIDRUG TRANSPORTER MFSC"/>
    <property type="match status" value="1"/>
</dbReference>
<evidence type="ECO:0000256" key="4">
    <source>
        <dbReference type="ARBA" id="ARBA00023136"/>
    </source>
</evidence>
<evidence type="ECO:0000256" key="2">
    <source>
        <dbReference type="ARBA" id="ARBA00022692"/>
    </source>
</evidence>
<name>A0ABU2MLK0_9ACTN</name>
<dbReference type="Gene3D" id="1.20.1250.20">
    <property type="entry name" value="MFS general substrate transporter like domains"/>
    <property type="match status" value="1"/>
</dbReference>
<feature type="transmembrane region" description="Helical" evidence="6">
    <location>
        <begin position="231"/>
        <end position="247"/>
    </location>
</feature>
<dbReference type="PROSITE" id="PS50850">
    <property type="entry name" value="MFS"/>
    <property type="match status" value="1"/>
</dbReference>
<feature type="transmembrane region" description="Helical" evidence="6">
    <location>
        <begin position="80"/>
        <end position="98"/>
    </location>
</feature>
<dbReference type="PANTHER" id="PTHR42718:SF42">
    <property type="entry name" value="EXPORT PROTEIN"/>
    <property type="match status" value="1"/>
</dbReference>
<reference evidence="9" key="1">
    <citation type="submission" date="2023-07" db="EMBL/GenBank/DDBJ databases">
        <title>30 novel species of actinomycetes from the DSMZ collection.</title>
        <authorList>
            <person name="Nouioui I."/>
        </authorList>
    </citation>
    <scope>NUCLEOTIDE SEQUENCE [LARGE SCALE GENOMIC DNA]</scope>
    <source>
        <strain evidence="9">DSM 44938</strain>
    </source>
</reference>
<dbReference type="InterPro" id="IPR036259">
    <property type="entry name" value="MFS_trans_sf"/>
</dbReference>
<feature type="transmembrane region" description="Helical" evidence="6">
    <location>
        <begin position="357"/>
        <end position="383"/>
    </location>
</feature>
<keyword evidence="4 6" id="KW-0472">Membrane</keyword>
<evidence type="ECO:0000256" key="3">
    <source>
        <dbReference type="ARBA" id="ARBA00022989"/>
    </source>
</evidence>
<evidence type="ECO:0000256" key="6">
    <source>
        <dbReference type="SAM" id="Phobius"/>
    </source>
</evidence>
<feature type="transmembrane region" description="Helical" evidence="6">
    <location>
        <begin position="138"/>
        <end position="159"/>
    </location>
</feature>
<dbReference type="Pfam" id="PF07690">
    <property type="entry name" value="MFS_1"/>
    <property type="match status" value="1"/>
</dbReference>
<feature type="transmembrane region" description="Helical" evidence="6">
    <location>
        <begin position="104"/>
        <end position="126"/>
    </location>
</feature>
<evidence type="ECO:0000259" key="7">
    <source>
        <dbReference type="PROSITE" id="PS50850"/>
    </source>
</evidence>
<proteinExistence type="predicted"/>
<dbReference type="SUPFAM" id="SSF103473">
    <property type="entry name" value="MFS general substrate transporter"/>
    <property type="match status" value="1"/>
</dbReference>
<evidence type="ECO:0000256" key="1">
    <source>
        <dbReference type="ARBA" id="ARBA00004651"/>
    </source>
</evidence>
<feature type="transmembrane region" description="Helical" evidence="6">
    <location>
        <begin position="200"/>
        <end position="219"/>
    </location>
</feature>
<dbReference type="EMBL" id="JAVREL010000003">
    <property type="protein sequence ID" value="MDT0342360.1"/>
    <property type="molecule type" value="Genomic_DNA"/>
</dbReference>
<evidence type="ECO:0000313" key="9">
    <source>
        <dbReference type="Proteomes" id="UP001183246"/>
    </source>
</evidence>
<feature type="transmembrane region" description="Helical" evidence="6">
    <location>
        <begin position="165"/>
        <end position="188"/>
    </location>
</feature>
<dbReference type="PRINTS" id="PR01036">
    <property type="entry name" value="TCRTETB"/>
</dbReference>
<feature type="transmembrane region" description="Helical" evidence="6">
    <location>
        <begin position="471"/>
        <end position="492"/>
    </location>
</feature>
<feature type="transmembrane region" description="Helical" evidence="6">
    <location>
        <begin position="52"/>
        <end position="71"/>
    </location>
</feature>
<dbReference type="RefSeq" id="WP_311703494.1">
    <property type="nucleotide sequence ID" value="NZ_JAVREL010000003.1"/>
</dbReference>
<feature type="transmembrane region" description="Helical" evidence="6">
    <location>
        <begin position="267"/>
        <end position="288"/>
    </location>
</feature>
<sequence>MADSPQGDPRRWWALGALVVAVLVLGYDMTVLNVALPTLAAELHAGTGEQQWFVNAFLVVFAAALLPAGLLGDRFGRRRMLVTGLVITLAGSFLGAFADTPGALIAARGVMGLGAALVSPLAVAVLPSLFGPAERGRAIATVTSGLAVGMPLGPLVGGWLLDRYWWGSTFLLSVPLIAAGIAACLLLLPESRDPAAPRVDPVATALSAGGLGALVFGLIEGPGRGWDDPVVLGTLGGSVPLLALLVAHERRRARPMLDVGLLRLPGFGGNALVGALISFILAGLLFVLPQYLQAVRGHDAFGTGIRVMPLLAGLLVAARGCPPLVGQFGRRGVVATGLVLLCFSGVLGSTTEPDSGFALTAAWMTVTGLGAGLSLVPAMDAALGALPRERAGVGSGLLMATRQVGGALGVALLGSLLAQVYRDRLTTDGLPAAAAATARESVVAAHAVADRRGLTALAESADAAFVHGMSVTLYLCAIAALAAALVAGLVLAPRRAGEPVAAPAEGEARA</sequence>